<gene>
    <name evidence="1" type="ORF">ILEXP_LOCUS59130</name>
</gene>
<name>A0ABC8V511_9AQUA</name>
<comment type="caution">
    <text evidence="1">The sequence shown here is derived from an EMBL/GenBank/DDBJ whole genome shotgun (WGS) entry which is preliminary data.</text>
</comment>
<sequence>MYAEELRRLLRQGALTNQRLERTLPQEEDGRLRSAALNLKIFDFDAAERVPQPIRVASVLLGQIRGEILESGCRLLSLCSSSHIFQHFFSSVDARMEMDSPAFRCDQRSTAAHMESKLKTQHLKL</sequence>
<feature type="non-terminal residue" evidence="1">
    <location>
        <position position="125"/>
    </location>
</feature>
<dbReference type="Proteomes" id="UP001642360">
    <property type="component" value="Unassembled WGS sequence"/>
</dbReference>
<evidence type="ECO:0000313" key="1">
    <source>
        <dbReference type="EMBL" id="CAK9188446.1"/>
    </source>
</evidence>
<accession>A0ABC8V511</accession>
<protein>
    <submittedName>
        <fullName evidence="1">Uncharacterized protein</fullName>
    </submittedName>
</protein>
<dbReference type="AlphaFoldDB" id="A0ABC8V511"/>
<dbReference type="EMBL" id="CAUOFW020010476">
    <property type="protein sequence ID" value="CAK9188446.1"/>
    <property type="molecule type" value="Genomic_DNA"/>
</dbReference>
<reference evidence="1 2" key="1">
    <citation type="submission" date="2024-02" db="EMBL/GenBank/DDBJ databases">
        <authorList>
            <person name="Vignale AGUSTIN F."/>
            <person name="Sosa J E."/>
            <person name="Modenutti C."/>
        </authorList>
    </citation>
    <scope>NUCLEOTIDE SEQUENCE [LARGE SCALE GENOMIC DNA]</scope>
</reference>
<keyword evidence="2" id="KW-1185">Reference proteome</keyword>
<evidence type="ECO:0000313" key="2">
    <source>
        <dbReference type="Proteomes" id="UP001642360"/>
    </source>
</evidence>
<organism evidence="1 2">
    <name type="scientific">Ilex paraguariensis</name>
    <name type="common">yerba mate</name>
    <dbReference type="NCBI Taxonomy" id="185542"/>
    <lineage>
        <taxon>Eukaryota</taxon>
        <taxon>Viridiplantae</taxon>
        <taxon>Streptophyta</taxon>
        <taxon>Embryophyta</taxon>
        <taxon>Tracheophyta</taxon>
        <taxon>Spermatophyta</taxon>
        <taxon>Magnoliopsida</taxon>
        <taxon>eudicotyledons</taxon>
        <taxon>Gunneridae</taxon>
        <taxon>Pentapetalae</taxon>
        <taxon>asterids</taxon>
        <taxon>campanulids</taxon>
        <taxon>Aquifoliales</taxon>
        <taxon>Aquifoliaceae</taxon>
        <taxon>Ilex</taxon>
    </lineage>
</organism>
<proteinExistence type="predicted"/>